<keyword evidence="5" id="KW-1185">Reference proteome</keyword>
<dbReference type="Proteomes" id="UP000663829">
    <property type="component" value="Unassembled WGS sequence"/>
</dbReference>
<dbReference type="Proteomes" id="UP000682733">
    <property type="component" value="Unassembled WGS sequence"/>
</dbReference>
<dbReference type="Proteomes" id="UP000677228">
    <property type="component" value="Unassembled WGS sequence"/>
</dbReference>
<evidence type="ECO:0000313" key="3">
    <source>
        <dbReference type="EMBL" id="CAF3585270.1"/>
    </source>
</evidence>
<protein>
    <submittedName>
        <fullName evidence="2">Uncharacterized protein</fullName>
    </submittedName>
</protein>
<evidence type="ECO:0000313" key="1">
    <source>
        <dbReference type="EMBL" id="CAF0801888.1"/>
    </source>
</evidence>
<name>A0A814EJ06_9BILA</name>
<dbReference type="OrthoDB" id="10253954at2759"/>
<dbReference type="EMBL" id="CAJNOQ010002635">
    <property type="protein sequence ID" value="CAF0970129.1"/>
    <property type="molecule type" value="Genomic_DNA"/>
</dbReference>
<reference evidence="2" key="1">
    <citation type="submission" date="2021-02" db="EMBL/GenBank/DDBJ databases">
        <authorList>
            <person name="Nowell W R."/>
        </authorList>
    </citation>
    <scope>NUCLEOTIDE SEQUENCE</scope>
</reference>
<sequence length="265" mass="31250">MLWQDNILALSFVRELRNITVIYKPNSYIYLLCEVDNNRLLNRIRWHYEFDNNDLNENKNENDEFYSTTGYLNCKRMLNNSECFEFYYGKTENMSVLVVKEPDIYKGTYSCRINVNSTFELKSHGMIDVKQPLNDINDIYDTTTMLNENELSKLAMRYQVPFILDESDAASFGKRVQIGTCSLEKVKIKFVKVLLILLTDGTFHTKCESINSKHVTEFLWIHLKNRTISKENRLMIQQDKTKIIRIVQTDRRVQIQNSGNTSMFL</sequence>
<dbReference type="Proteomes" id="UP000681722">
    <property type="component" value="Unassembled WGS sequence"/>
</dbReference>
<comment type="caution">
    <text evidence="2">The sequence shown here is derived from an EMBL/GenBank/DDBJ whole genome shotgun (WGS) entry which is preliminary data.</text>
</comment>
<dbReference type="EMBL" id="CAJOBC010002635">
    <property type="protein sequence ID" value="CAF3743266.1"/>
    <property type="molecule type" value="Genomic_DNA"/>
</dbReference>
<evidence type="ECO:0000313" key="5">
    <source>
        <dbReference type="Proteomes" id="UP000663829"/>
    </source>
</evidence>
<proteinExistence type="predicted"/>
<evidence type="ECO:0000313" key="2">
    <source>
        <dbReference type="EMBL" id="CAF0970129.1"/>
    </source>
</evidence>
<dbReference type="EMBL" id="CAJNOK010001254">
    <property type="protein sequence ID" value="CAF0801888.1"/>
    <property type="molecule type" value="Genomic_DNA"/>
</dbReference>
<organism evidence="2 5">
    <name type="scientific">Didymodactylos carnosus</name>
    <dbReference type="NCBI Taxonomy" id="1234261"/>
    <lineage>
        <taxon>Eukaryota</taxon>
        <taxon>Metazoa</taxon>
        <taxon>Spiralia</taxon>
        <taxon>Gnathifera</taxon>
        <taxon>Rotifera</taxon>
        <taxon>Eurotatoria</taxon>
        <taxon>Bdelloidea</taxon>
        <taxon>Philodinida</taxon>
        <taxon>Philodinidae</taxon>
        <taxon>Didymodactylos</taxon>
    </lineage>
</organism>
<accession>A0A814EJ06</accession>
<evidence type="ECO:0000313" key="4">
    <source>
        <dbReference type="EMBL" id="CAF3743266.1"/>
    </source>
</evidence>
<gene>
    <name evidence="2" type="ORF">GPM918_LOCUS12190</name>
    <name evidence="1" type="ORF">OVA965_LOCUS4689</name>
    <name evidence="4" type="ORF">SRO942_LOCUS12191</name>
    <name evidence="3" type="ORF">TMI583_LOCUS4687</name>
</gene>
<dbReference type="EMBL" id="CAJOBA010001254">
    <property type="protein sequence ID" value="CAF3585270.1"/>
    <property type="molecule type" value="Genomic_DNA"/>
</dbReference>
<dbReference type="AlphaFoldDB" id="A0A814EJ06"/>